<dbReference type="GeneID" id="79269281"/>
<dbReference type="InterPro" id="IPR040624">
    <property type="entry name" value="HalOD1"/>
</dbReference>
<feature type="domain" description="Halobacterial output" evidence="1">
    <location>
        <begin position="18"/>
        <end position="89"/>
    </location>
</feature>
<comment type="caution">
    <text evidence="2">The sequence shown here is derived from an EMBL/GenBank/DDBJ whole genome shotgun (WGS) entry which is preliminary data.</text>
</comment>
<dbReference type="Pfam" id="PF18545">
    <property type="entry name" value="HalOD1"/>
    <property type="match status" value="1"/>
</dbReference>
<gene>
    <name evidence="2" type="ORF">ACFQKD_05860</name>
</gene>
<dbReference type="AlphaFoldDB" id="A0ABD5WX04"/>
<proteinExistence type="predicted"/>
<organism evidence="2 3">
    <name type="scientific">Halobaculum marinum</name>
    <dbReference type="NCBI Taxonomy" id="3031996"/>
    <lineage>
        <taxon>Archaea</taxon>
        <taxon>Methanobacteriati</taxon>
        <taxon>Methanobacteriota</taxon>
        <taxon>Stenosarchaea group</taxon>
        <taxon>Halobacteria</taxon>
        <taxon>Halobacteriales</taxon>
        <taxon>Haloferacaceae</taxon>
        <taxon>Halobaculum</taxon>
    </lineage>
</organism>
<evidence type="ECO:0000313" key="3">
    <source>
        <dbReference type="Proteomes" id="UP001596388"/>
    </source>
</evidence>
<protein>
    <submittedName>
        <fullName evidence="2">HalOD1 output domain-containing protein</fullName>
    </submittedName>
</protein>
<evidence type="ECO:0000259" key="1">
    <source>
        <dbReference type="Pfam" id="PF18545"/>
    </source>
</evidence>
<dbReference type="EMBL" id="JBHTAG010000002">
    <property type="protein sequence ID" value="MFC7096825.1"/>
    <property type="molecule type" value="Genomic_DNA"/>
</dbReference>
<accession>A0ABD5WX04</accession>
<evidence type="ECO:0000313" key="2">
    <source>
        <dbReference type="EMBL" id="MFC7096825.1"/>
    </source>
</evidence>
<keyword evidence="3" id="KW-1185">Reference proteome</keyword>
<dbReference type="Proteomes" id="UP001596388">
    <property type="component" value="Unassembled WGS sequence"/>
</dbReference>
<dbReference type="RefSeq" id="WP_276238717.1">
    <property type="nucleotide sequence ID" value="NZ_CP119989.1"/>
</dbReference>
<sequence>MSVKQVSQRTTVVRTAEDDICLAVISAVAEARGVRPTELDAPLYDAVDPDALQRLFPCDGQESGADVSVQFTWAGCSVSVYGPGHVSVDSESTR</sequence>
<name>A0ABD5WX04_9EURY</name>
<reference evidence="2 3" key="1">
    <citation type="journal article" date="2019" name="Int. J. Syst. Evol. Microbiol.">
        <title>The Global Catalogue of Microorganisms (GCM) 10K type strain sequencing project: providing services to taxonomists for standard genome sequencing and annotation.</title>
        <authorList>
            <consortium name="The Broad Institute Genomics Platform"/>
            <consortium name="The Broad Institute Genome Sequencing Center for Infectious Disease"/>
            <person name="Wu L."/>
            <person name="Ma J."/>
        </authorList>
    </citation>
    <scope>NUCLEOTIDE SEQUENCE [LARGE SCALE GENOMIC DNA]</scope>
    <source>
        <strain evidence="2 3">DT55</strain>
    </source>
</reference>